<sequence length="336" mass="37065">MAPEGEATPSCSSYQQLGMPCNCSVCYAARHAATSDASSMANAARPTQLQGMLEAWDTPIASDRDTGIATCTRNIRQHRATDVPSGIPGLQPRARPFPPPPFTGGQARDNQGEQQVRRQQSNYQQPESLSFGFQTLDHTTGTVGHPNPLIPAGLGRIPSPSDFLPAPRRAPALIHALHQPITPAIGAPTPTPHPTAPAAEDDNSPAPRQTGRRRGRRDPADRPAGRTRRDREGSQPLIITADMSEGEQQRCREYNDAWSERRMAELRERNRIAARRTRARRAEVLQRLTAANEELTAQLQTTRQELERVQNQNDALRKTLSPLLEIVESSVKRRTQ</sequence>
<dbReference type="InterPro" id="IPR046347">
    <property type="entry name" value="bZIP_sf"/>
</dbReference>
<name>A0A4Q4TUN6_9PEZI</name>
<feature type="domain" description="BZIP" evidence="6">
    <location>
        <begin position="260"/>
        <end position="323"/>
    </location>
</feature>
<accession>A0A4Q4TUN6</accession>
<dbReference type="InterPro" id="IPR004826">
    <property type="entry name" value="bZIP_Maf"/>
</dbReference>
<evidence type="ECO:0000256" key="5">
    <source>
        <dbReference type="SAM" id="MobiDB-lite"/>
    </source>
</evidence>
<dbReference type="Gene3D" id="1.20.5.170">
    <property type="match status" value="1"/>
</dbReference>
<evidence type="ECO:0000256" key="2">
    <source>
        <dbReference type="ARBA" id="ARBA00023125"/>
    </source>
</evidence>
<dbReference type="AlphaFoldDB" id="A0A4Q4TUN6"/>
<dbReference type="GO" id="GO:0003677">
    <property type="term" value="F:DNA binding"/>
    <property type="evidence" value="ECO:0007669"/>
    <property type="project" value="UniProtKB-KW"/>
</dbReference>
<dbReference type="PROSITE" id="PS50217">
    <property type="entry name" value="BZIP"/>
    <property type="match status" value="1"/>
</dbReference>
<dbReference type="Proteomes" id="UP000293360">
    <property type="component" value="Unassembled WGS sequence"/>
</dbReference>
<feature type="region of interest" description="Disordered" evidence="5">
    <location>
        <begin position="79"/>
        <end position="125"/>
    </location>
</feature>
<dbReference type="OrthoDB" id="4762698at2759"/>
<keyword evidence="4" id="KW-0175">Coiled coil</keyword>
<evidence type="ECO:0000259" key="6">
    <source>
        <dbReference type="PROSITE" id="PS50217"/>
    </source>
</evidence>
<dbReference type="GO" id="GO:0003700">
    <property type="term" value="F:DNA-binding transcription factor activity"/>
    <property type="evidence" value="ECO:0007669"/>
    <property type="project" value="InterPro"/>
</dbReference>
<feature type="region of interest" description="Disordered" evidence="5">
    <location>
        <begin position="182"/>
        <end position="237"/>
    </location>
</feature>
<comment type="caution">
    <text evidence="7">The sequence shown here is derived from an EMBL/GenBank/DDBJ whole genome shotgun (WGS) entry which is preliminary data.</text>
</comment>
<dbReference type="EMBL" id="QJNU01000041">
    <property type="protein sequence ID" value="RYP09290.1"/>
    <property type="molecule type" value="Genomic_DNA"/>
</dbReference>
<feature type="compositionally biased region" description="Basic and acidic residues" evidence="5">
    <location>
        <begin position="217"/>
        <end position="233"/>
    </location>
</feature>
<dbReference type="SUPFAM" id="SSF57959">
    <property type="entry name" value="Leucine zipper domain"/>
    <property type="match status" value="1"/>
</dbReference>
<evidence type="ECO:0000313" key="8">
    <source>
        <dbReference type="Proteomes" id="UP000293360"/>
    </source>
</evidence>
<dbReference type="STRING" id="155417.A0A4Q4TUN6"/>
<feature type="coiled-coil region" evidence="4">
    <location>
        <begin position="274"/>
        <end position="319"/>
    </location>
</feature>
<protein>
    <recommendedName>
        <fullName evidence="6">BZIP domain-containing protein</fullName>
    </recommendedName>
</protein>
<keyword evidence="3" id="KW-0804">Transcription</keyword>
<evidence type="ECO:0000313" key="7">
    <source>
        <dbReference type="EMBL" id="RYP09290.1"/>
    </source>
</evidence>
<reference evidence="7 8" key="1">
    <citation type="submission" date="2018-06" db="EMBL/GenBank/DDBJ databases">
        <title>Complete Genomes of Monosporascus.</title>
        <authorList>
            <person name="Robinson A.J."/>
            <person name="Natvig D.O."/>
        </authorList>
    </citation>
    <scope>NUCLEOTIDE SEQUENCE [LARGE SCALE GENOMIC DNA]</scope>
    <source>
        <strain evidence="7 8">CBS 110550</strain>
    </source>
</reference>
<gene>
    <name evidence="7" type="ORF">DL764_001337</name>
</gene>
<evidence type="ECO:0000256" key="1">
    <source>
        <dbReference type="ARBA" id="ARBA00023015"/>
    </source>
</evidence>
<evidence type="ECO:0000256" key="4">
    <source>
        <dbReference type="SAM" id="Coils"/>
    </source>
</evidence>
<evidence type="ECO:0000256" key="3">
    <source>
        <dbReference type="ARBA" id="ARBA00023163"/>
    </source>
</evidence>
<proteinExistence type="predicted"/>
<dbReference type="PROSITE" id="PS00036">
    <property type="entry name" value="BZIP_BASIC"/>
    <property type="match status" value="1"/>
</dbReference>
<organism evidence="7 8">
    <name type="scientific">Monosporascus ibericus</name>
    <dbReference type="NCBI Taxonomy" id="155417"/>
    <lineage>
        <taxon>Eukaryota</taxon>
        <taxon>Fungi</taxon>
        <taxon>Dikarya</taxon>
        <taxon>Ascomycota</taxon>
        <taxon>Pezizomycotina</taxon>
        <taxon>Sordariomycetes</taxon>
        <taxon>Xylariomycetidae</taxon>
        <taxon>Xylariales</taxon>
        <taxon>Xylariales incertae sedis</taxon>
        <taxon>Monosporascus</taxon>
    </lineage>
</organism>
<keyword evidence="8" id="KW-1185">Reference proteome</keyword>
<keyword evidence="1" id="KW-0805">Transcription regulation</keyword>
<dbReference type="InterPro" id="IPR004827">
    <property type="entry name" value="bZIP"/>
</dbReference>
<keyword evidence="2" id="KW-0238">DNA-binding</keyword>
<dbReference type="Pfam" id="PF03131">
    <property type="entry name" value="bZIP_Maf"/>
    <property type="match status" value="1"/>
</dbReference>